<evidence type="ECO:0000256" key="1">
    <source>
        <dbReference type="ARBA" id="ARBA00022786"/>
    </source>
</evidence>
<dbReference type="InterPro" id="IPR000225">
    <property type="entry name" value="Armadillo"/>
</dbReference>
<comment type="caution">
    <text evidence="4">The sequence shown here is derived from an EMBL/GenBank/DDBJ whole genome shotgun (WGS) entry which is preliminary data.</text>
</comment>
<dbReference type="Gene3D" id="1.25.10.10">
    <property type="entry name" value="Leucine-rich Repeat Variant"/>
    <property type="match status" value="1"/>
</dbReference>
<dbReference type="Pfam" id="PF00514">
    <property type="entry name" value="Arm"/>
    <property type="match status" value="2"/>
</dbReference>
<dbReference type="InterPro" id="IPR016024">
    <property type="entry name" value="ARM-type_fold"/>
</dbReference>
<dbReference type="InterPro" id="IPR057314">
    <property type="entry name" value="PUB2-4-like_N"/>
</dbReference>
<keyword evidence="5" id="KW-1185">Reference proteome</keyword>
<protein>
    <recommendedName>
        <fullName evidence="3">PUB2-4-like N-terminal domain-containing protein</fullName>
    </recommendedName>
</protein>
<dbReference type="Pfam" id="PF25240">
    <property type="entry name" value="PUB2_N"/>
    <property type="match status" value="1"/>
</dbReference>
<name>A0A9D5C075_9LILI</name>
<reference evidence="4" key="1">
    <citation type="submission" date="2021-03" db="EMBL/GenBank/DDBJ databases">
        <authorList>
            <person name="Li Z."/>
            <person name="Yang C."/>
        </authorList>
    </citation>
    <scope>NUCLEOTIDE SEQUENCE</scope>
    <source>
        <strain evidence="4">Dzin_1.0</strain>
        <tissue evidence="4">Leaf</tissue>
    </source>
</reference>
<keyword evidence="1" id="KW-0833">Ubl conjugation pathway</keyword>
<dbReference type="PANTHER" id="PTHR23315">
    <property type="entry name" value="U BOX DOMAIN-CONTAINING"/>
    <property type="match status" value="1"/>
</dbReference>
<organism evidence="4 5">
    <name type="scientific">Dioscorea zingiberensis</name>
    <dbReference type="NCBI Taxonomy" id="325984"/>
    <lineage>
        <taxon>Eukaryota</taxon>
        <taxon>Viridiplantae</taxon>
        <taxon>Streptophyta</taxon>
        <taxon>Embryophyta</taxon>
        <taxon>Tracheophyta</taxon>
        <taxon>Spermatophyta</taxon>
        <taxon>Magnoliopsida</taxon>
        <taxon>Liliopsida</taxon>
        <taxon>Dioscoreales</taxon>
        <taxon>Dioscoreaceae</taxon>
        <taxon>Dioscorea</taxon>
    </lineage>
</organism>
<dbReference type="EMBL" id="JAGGNH010000009">
    <property type="protein sequence ID" value="KAJ0963732.1"/>
    <property type="molecule type" value="Genomic_DNA"/>
</dbReference>
<evidence type="ECO:0000259" key="3">
    <source>
        <dbReference type="Pfam" id="PF25240"/>
    </source>
</evidence>
<reference evidence="4" key="2">
    <citation type="journal article" date="2022" name="Hortic Res">
        <title>The genome of Dioscorea zingiberensis sheds light on the biosynthesis, origin and evolution of the medicinally important diosgenin saponins.</title>
        <authorList>
            <person name="Li Y."/>
            <person name="Tan C."/>
            <person name="Li Z."/>
            <person name="Guo J."/>
            <person name="Li S."/>
            <person name="Chen X."/>
            <person name="Wang C."/>
            <person name="Dai X."/>
            <person name="Yang H."/>
            <person name="Song W."/>
            <person name="Hou L."/>
            <person name="Xu J."/>
            <person name="Tong Z."/>
            <person name="Xu A."/>
            <person name="Yuan X."/>
            <person name="Wang W."/>
            <person name="Yang Q."/>
            <person name="Chen L."/>
            <person name="Sun Z."/>
            <person name="Wang K."/>
            <person name="Pan B."/>
            <person name="Chen J."/>
            <person name="Bao Y."/>
            <person name="Liu F."/>
            <person name="Qi X."/>
            <person name="Gang D.R."/>
            <person name="Wen J."/>
            <person name="Li J."/>
        </authorList>
    </citation>
    <scope>NUCLEOTIDE SEQUENCE</scope>
    <source>
        <strain evidence="4">Dzin_1.0</strain>
    </source>
</reference>
<evidence type="ECO:0000313" key="5">
    <source>
        <dbReference type="Proteomes" id="UP001085076"/>
    </source>
</evidence>
<dbReference type="AlphaFoldDB" id="A0A9D5C075"/>
<feature type="domain" description="PUB2-4-like N-terminal" evidence="3">
    <location>
        <begin position="10"/>
        <end position="144"/>
    </location>
</feature>
<feature type="repeat" description="ARM" evidence="2">
    <location>
        <begin position="361"/>
        <end position="403"/>
    </location>
</feature>
<dbReference type="SMART" id="SM00185">
    <property type="entry name" value="ARM"/>
    <property type="match status" value="3"/>
</dbReference>
<evidence type="ECO:0000313" key="4">
    <source>
        <dbReference type="EMBL" id="KAJ0963732.1"/>
    </source>
</evidence>
<dbReference type="FunFam" id="1.25.10.10:FF:000614">
    <property type="entry name" value="RING-type E3 ubiquitin transferase"/>
    <property type="match status" value="1"/>
</dbReference>
<dbReference type="PROSITE" id="PS50176">
    <property type="entry name" value="ARM_REPEAT"/>
    <property type="match status" value="3"/>
</dbReference>
<dbReference type="InterPro" id="IPR011989">
    <property type="entry name" value="ARM-like"/>
</dbReference>
<evidence type="ECO:0000256" key="2">
    <source>
        <dbReference type="PROSITE-ProRule" id="PRU00259"/>
    </source>
</evidence>
<dbReference type="OrthoDB" id="7537227at2759"/>
<gene>
    <name evidence="4" type="ORF">J5N97_028854</name>
</gene>
<feature type="repeat" description="ARM" evidence="2">
    <location>
        <begin position="320"/>
        <end position="362"/>
    </location>
</feature>
<dbReference type="SUPFAM" id="SSF48371">
    <property type="entry name" value="ARM repeat"/>
    <property type="match status" value="2"/>
</dbReference>
<dbReference type="PANTHER" id="PTHR23315:SF278">
    <property type="entry name" value="U-BOX DOMAIN-CONTAINING PROTEIN 3"/>
    <property type="match status" value="1"/>
</dbReference>
<sequence>MDRGALDGEILGGLVNSVSRFIHFAACQNLKSAGMKDFRNMVGILKLLKVVLDEAFNSEILMDEQLTNAVEKLDAVVNEAREILERRPQRMSKICSVLQTEPILLKVQKFSSEICNKLSELQQSSSFSSHSSSIQHCMQELQSVEQGLTSELIEIALKDQSENIVPSLEDVIRIMETLGLASNEEFLTEMNQQSCCHSKSESMSSTISSIDIPSKFDEKVSLSEEITCPSTVSLHKDADTSPWSSQDQLCSFKNRHNIDIVPQSSLLGSKSDNLTIISQVQKLIEDLQSRVPQVQSAAASELRLLAKHDKDNRDLIAECGAIAPLVSLLYSKIKRVQENAVTALLNLSINDSNKVLIAEAGAIEPLIQVLESGNTEARENAAATLFSLSVLEEYKVKIGRTGAVKALVYLLGFGSLRGKKDAAAALFNLSIYHENKARIVKAGAM</sequence>
<dbReference type="Proteomes" id="UP001085076">
    <property type="component" value="Miscellaneous, Linkage group lg09"/>
</dbReference>
<accession>A0A9D5C075</accession>
<proteinExistence type="predicted"/>
<feature type="repeat" description="ARM" evidence="2">
    <location>
        <begin position="402"/>
        <end position="444"/>
    </location>
</feature>